<dbReference type="AlphaFoldDB" id="A0A7J5U4P1"/>
<dbReference type="EMBL" id="WELI01000001">
    <property type="protein sequence ID" value="KAB7732735.1"/>
    <property type="molecule type" value="Genomic_DNA"/>
</dbReference>
<protein>
    <submittedName>
        <fullName evidence="2">Phosphohistidine phosphatase</fullName>
    </submittedName>
</protein>
<name>A0A7J5U4P1_9BACT</name>
<gene>
    <name evidence="2" type="ORF">F5984_01940</name>
</gene>
<dbReference type="PANTHER" id="PTHR47623">
    <property type="entry name" value="OS09G0287300 PROTEIN"/>
    <property type="match status" value="1"/>
</dbReference>
<dbReference type="CDD" id="cd07067">
    <property type="entry name" value="HP_PGM_like"/>
    <property type="match status" value="1"/>
</dbReference>
<dbReference type="PANTHER" id="PTHR47623:SF1">
    <property type="entry name" value="OS09G0287300 PROTEIN"/>
    <property type="match status" value="1"/>
</dbReference>
<dbReference type="RefSeq" id="WP_152122284.1">
    <property type="nucleotide sequence ID" value="NZ_WELI01000001.1"/>
</dbReference>
<feature type="binding site" evidence="1">
    <location>
        <position position="59"/>
    </location>
    <ligand>
        <name>substrate</name>
    </ligand>
</feature>
<organism evidence="2 3">
    <name type="scientific">Rudanella paleaurantiibacter</name>
    <dbReference type="NCBI Taxonomy" id="2614655"/>
    <lineage>
        <taxon>Bacteria</taxon>
        <taxon>Pseudomonadati</taxon>
        <taxon>Bacteroidota</taxon>
        <taxon>Cytophagia</taxon>
        <taxon>Cytophagales</taxon>
        <taxon>Cytophagaceae</taxon>
        <taxon>Rudanella</taxon>
    </lineage>
</organism>
<proteinExistence type="predicted"/>
<accession>A0A7J5U4P1</accession>
<dbReference type="SMART" id="SM00855">
    <property type="entry name" value="PGAM"/>
    <property type="match status" value="1"/>
</dbReference>
<evidence type="ECO:0000256" key="1">
    <source>
        <dbReference type="PIRSR" id="PIRSR613078-2"/>
    </source>
</evidence>
<keyword evidence="3" id="KW-1185">Reference proteome</keyword>
<evidence type="ECO:0000313" key="3">
    <source>
        <dbReference type="Proteomes" id="UP000488299"/>
    </source>
</evidence>
<dbReference type="Pfam" id="PF00300">
    <property type="entry name" value="His_Phos_1"/>
    <property type="match status" value="1"/>
</dbReference>
<dbReference type="InterPro" id="IPR029033">
    <property type="entry name" value="His_PPase_superfam"/>
</dbReference>
<reference evidence="2 3" key="1">
    <citation type="submission" date="2019-10" db="EMBL/GenBank/DDBJ databases">
        <title>Rudanella paleaurantiibacter sp. nov., isolated from sludge.</title>
        <authorList>
            <person name="Xu S.Q."/>
        </authorList>
    </citation>
    <scope>NUCLEOTIDE SEQUENCE [LARGE SCALE GENOMIC DNA]</scope>
    <source>
        <strain evidence="2 3">HX-22-17</strain>
    </source>
</reference>
<evidence type="ECO:0000313" key="2">
    <source>
        <dbReference type="EMBL" id="KAB7732735.1"/>
    </source>
</evidence>
<dbReference type="SUPFAM" id="SSF53254">
    <property type="entry name" value="Phosphoglycerate mutase-like"/>
    <property type="match status" value="1"/>
</dbReference>
<comment type="caution">
    <text evidence="2">The sequence shown here is derived from an EMBL/GenBank/DDBJ whole genome shotgun (WGS) entry which is preliminary data.</text>
</comment>
<dbReference type="Gene3D" id="3.40.50.1240">
    <property type="entry name" value="Phosphoglycerate mutase-like"/>
    <property type="match status" value="1"/>
</dbReference>
<dbReference type="Proteomes" id="UP000488299">
    <property type="component" value="Unassembled WGS sequence"/>
</dbReference>
<sequence>MQRTLYIVRHAKAEDHSPYLRDHDRDLTSDGIMAAARMGRHLRQQGIKPDVLVSSTANRARDTAKVIAEQLGIEPETIQLDEHLFDGGPRAYLAAVNALPETCESVMIFGHNPDVSYFSEYLTHQSVGSMSKGAVVAVTFEGLNWAEVSGRTGTLAFQVAPKQLHD</sequence>
<dbReference type="InterPro" id="IPR013078">
    <property type="entry name" value="His_Pase_superF_clade-1"/>
</dbReference>